<dbReference type="KEGG" id="dwd:DSCW_00090"/>
<dbReference type="InterPro" id="IPR035980">
    <property type="entry name" value="Ribosomal_bS6_sf"/>
</dbReference>
<keyword evidence="3 6" id="KW-0687">Ribonucleoprotein</keyword>
<dbReference type="PANTHER" id="PTHR21011:SF1">
    <property type="entry name" value="SMALL RIBOSOMAL SUBUNIT PROTEIN BS6M"/>
    <property type="match status" value="1"/>
</dbReference>
<dbReference type="AlphaFoldDB" id="A0A5K7YRZ5"/>
<dbReference type="InterPro" id="IPR014717">
    <property type="entry name" value="Transl_elong_EF1B/ribsomal_bS6"/>
</dbReference>
<feature type="compositionally biased region" description="Acidic residues" evidence="7">
    <location>
        <begin position="141"/>
        <end position="152"/>
    </location>
</feature>
<feature type="region of interest" description="Disordered" evidence="7">
    <location>
        <begin position="108"/>
        <end position="152"/>
    </location>
</feature>
<comment type="similarity">
    <text evidence="1 6">Belongs to the bacterial ribosomal protein bS6 family.</text>
</comment>
<dbReference type="GO" id="GO:0006412">
    <property type="term" value="P:translation"/>
    <property type="evidence" value="ECO:0007669"/>
    <property type="project" value="UniProtKB-UniRule"/>
</dbReference>
<comment type="function">
    <text evidence="4 6">Binds together with bS18 to 16S ribosomal RNA.</text>
</comment>
<keyword evidence="6" id="KW-0694">RNA-binding</keyword>
<dbReference type="GO" id="GO:1990904">
    <property type="term" value="C:ribonucleoprotein complex"/>
    <property type="evidence" value="ECO:0007669"/>
    <property type="project" value="UniProtKB-KW"/>
</dbReference>
<name>A0A5K7YRZ5_9BACT</name>
<evidence type="ECO:0000256" key="7">
    <source>
        <dbReference type="SAM" id="MobiDB-lite"/>
    </source>
</evidence>
<evidence type="ECO:0000256" key="2">
    <source>
        <dbReference type="ARBA" id="ARBA00022980"/>
    </source>
</evidence>
<dbReference type="GO" id="GO:0070181">
    <property type="term" value="F:small ribosomal subunit rRNA binding"/>
    <property type="evidence" value="ECO:0007669"/>
    <property type="project" value="TreeGrafter"/>
</dbReference>
<dbReference type="Proteomes" id="UP000427769">
    <property type="component" value="Chromosome"/>
</dbReference>
<dbReference type="GO" id="GO:0003735">
    <property type="term" value="F:structural constituent of ribosome"/>
    <property type="evidence" value="ECO:0007669"/>
    <property type="project" value="InterPro"/>
</dbReference>
<dbReference type="GO" id="GO:0005840">
    <property type="term" value="C:ribosome"/>
    <property type="evidence" value="ECO:0007669"/>
    <property type="project" value="UniProtKB-KW"/>
</dbReference>
<reference evidence="8 9" key="1">
    <citation type="submission" date="2019-11" db="EMBL/GenBank/DDBJ databases">
        <title>Comparative genomics of hydrocarbon-degrading Desulfosarcina strains.</title>
        <authorList>
            <person name="Watanabe M."/>
            <person name="Kojima H."/>
            <person name="Fukui M."/>
        </authorList>
    </citation>
    <scope>NUCLEOTIDE SEQUENCE [LARGE SCALE GENOMIC DNA]</scope>
    <source>
        <strain evidence="8 9">PP31</strain>
    </source>
</reference>
<organism evidence="8 9">
    <name type="scientific">Desulfosarcina widdelii</name>
    <dbReference type="NCBI Taxonomy" id="947919"/>
    <lineage>
        <taxon>Bacteria</taxon>
        <taxon>Pseudomonadati</taxon>
        <taxon>Thermodesulfobacteriota</taxon>
        <taxon>Desulfobacteria</taxon>
        <taxon>Desulfobacterales</taxon>
        <taxon>Desulfosarcinaceae</taxon>
        <taxon>Desulfosarcina</taxon>
    </lineage>
</organism>
<sequence>MRRYETIVIIDPDLSKETEAPIFERVNDLIPQYEGFLIETEDWGTKKLAYEIKKKSRGHYVRFDFCGDGALIQEMERFFRIDDKVMKFMTVLLDNEADLDAIKAELAEKEAAEKQSAAESAEQSEPPAETQAPAEDAAPAESDEPTEENKEE</sequence>
<keyword evidence="2 6" id="KW-0689">Ribosomal protein</keyword>
<gene>
    <name evidence="6" type="primary">rpsF</name>
    <name evidence="8" type="ORF">DSCW_00090</name>
</gene>
<dbReference type="HAMAP" id="MF_00360">
    <property type="entry name" value="Ribosomal_bS6"/>
    <property type="match status" value="1"/>
</dbReference>
<dbReference type="CDD" id="cd00473">
    <property type="entry name" value="bS6"/>
    <property type="match status" value="1"/>
</dbReference>
<evidence type="ECO:0000256" key="5">
    <source>
        <dbReference type="ARBA" id="ARBA00035294"/>
    </source>
</evidence>
<dbReference type="RefSeq" id="WP_155301793.1">
    <property type="nucleotide sequence ID" value="NZ_AP021875.1"/>
</dbReference>
<dbReference type="PANTHER" id="PTHR21011">
    <property type="entry name" value="MITOCHONDRIAL 28S RIBOSOMAL PROTEIN S6"/>
    <property type="match status" value="1"/>
</dbReference>
<dbReference type="InterPro" id="IPR000529">
    <property type="entry name" value="Ribosomal_bS6"/>
</dbReference>
<protein>
    <recommendedName>
        <fullName evidence="5 6">Small ribosomal subunit protein bS6</fullName>
    </recommendedName>
</protein>
<accession>A0A5K7YRZ5</accession>
<dbReference type="NCBIfam" id="TIGR00166">
    <property type="entry name" value="S6"/>
    <property type="match status" value="1"/>
</dbReference>
<evidence type="ECO:0000256" key="4">
    <source>
        <dbReference type="ARBA" id="ARBA00035104"/>
    </source>
</evidence>
<dbReference type="EMBL" id="AP021875">
    <property type="protein sequence ID" value="BBO72592.1"/>
    <property type="molecule type" value="Genomic_DNA"/>
</dbReference>
<evidence type="ECO:0000256" key="1">
    <source>
        <dbReference type="ARBA" id="ARBA00009512"/>
    </source>
</evidence>
<dbReference type="OrthoDB" id="9812702at2"/>
<keyword evidence="9" id="KW-1185">Reference proteome</keyword>
<keyword evidence="6" id="KW-0699">rRNA-binding</keyword>
<dbReference type="InterPro" id="IPR020814">
    <property type="entry name" value="Ribosomal_S6_plastid/chlpt"/>
</dbReference>
<dbReference type="GO" id="GO:0005737">
    <property type="term" value="C:cytoplasm"/>
    <property type="evidence" value="ECO:0007669"/>
    <property type="project" value="UniProtKB-ARBA"/>
</dbReference>
<feature type="compositionally biased region" description="Low complexity" evidence="7">
    <location>
        <begin position="114"/>
        <end position="140"/>
    </location>
</feature>
<dbReference type="Pfam" id="PF01250">
    <property type="entry name" value="Ribosomal_S6"/>
    <property type="match status" value="1"/>
</dbReference>
<evidence type="ECO:0000256" key="6">
    <source>
        <dbReference type="HAMAP-Rule" id="MF_00360"/>
    </source>
</evidence>
<evidence type="ECO:0000313" key="9">
    <source>
        <dbReference type="Proteomes" id="UP000427769"/>
    </source>
</evidence>
<dbReference type="SUPFAM" id="SSF54995">
    <property type="entry name" value="Ribosomal protein S6"/>
    <property type="match status" value="1"/>
</dbReference>
<dbReference type="Gene3D" id="3.30.70.60">
    <property type="match status" value="1"/>
</dbReference>
<proteinExistence type="inferred from homology"/>
<evidence type="ECO:0000313" key="8">
    <source>
        <dbReference type="EMBL" id="BBO72592.1"/>
    </source>
</evidence>
<evidence type="ECO:0000256" key="3">
    <source>
        <dbReference type="ARBA" id="ARBA00023274"/>
    </source>
</evidence>